<dbReference type="Proteomes" id="UP000606490">
    <property type="component" value="Unassembled WGS sequence"/>
</dbReference>
<evidence type="ECO:0000259" key="1">
    <source>
        <dbReference type="Pfam" id="PF03886"/>
    </source>
</evidence>
<protein>
    <submittedName>
        <fullName evidence="2">Membrane integrity-associated transporter subunit PqiC</fullName>
    </submittedName>
</protein>
<dbReference type="EMBL" id="JAEUXJ010000018">
    <property type="protein sequence ID" value="MBL6458746.1"/>
    <property type="molecule type" value="Genomic_DNA"/>
</dbReference>
<dbReference type="RefSeq" id="WP_202828487.1">
    <property type="nucleotide sequence ID" value="NZ_JAEUXJ010000018.1"/>
</dbReference>
<comment type="caution">
    <text evidence="2">The sequence shown here is derived from an EMBL/GenBank/DDBJ whole genome shotgun (WGS) entry which is preliminary data.</text>
</comment>
<keyword evidence="3" id="KW-1185">Reference proteome</keyword>
<dbReference type="Gene3D" id="3.40.50.10610">
    <property type="entry name" value="ABC-type transport auxiliary lipoprotein component"/>
    <property type="match status" value="1"/>
</dbReference>
<dbReference type="SUPFAM" id="SSF159594">
    <property type="entry name" value="XCC0632-like"/>
    <property type="match status" value="1"/>
</dbReference>
<dbReference type="PROSITE" id="PS51257">
    <property type="entry name" value="PROKAR_LIPOPROTEIN"/>
    <property type="match status" value="1"/>
</dbReference>
<name>A0ABS1VAQ1_9PROT</name>
<evidence type="ECO:0000313" key="3">
    <source>
        <dbReference type="Proteomes" id="UP000606490"/>
    </source>
</evidence>
<evidence type="ECO:0000313" key="2">
    <source>
        <dbReference type="EMBL" id="MBL6458746.1"/>
    </source>
</evidence>
<proteinExistence type="predicted"/>
<feature type="domain" description="ABC-type transport auxiliary lipoprotein component" evidence="1">
    <location>
        <begin position="31"/>
        <end position="192"/>
    </location>
</feature>
<accession>A0ABS1VAQ1</accession>
<organism evidence="2 3">
    <name type="scientific">Belnapia mucosa</name>
    <dbReference type="NCBI Taxonomy" id="2804532"/>
    <lineage>
        <taxon>Bacteria</taxon>
        <taxon>Pseudomonadati</taxon>
        <taxon>Pseudomonadota</taxon>
        <taxon>Alphaproteobacteria</taxon>
        <taxon>Acetobacterales</taxon>
        <taxon>Roseomonadaceae</taxon>
        <taxon>Belnapia</taxon>
    </lineage>
</organism>
<reference evidence="2 3" key="1">
    <citation type="submission" date="2021-01" db="EMBL/GenBank/DDBJ databases">
        <title>Belnapia mucosa sp. nov. and Belnapia arida sp. nov., isolated from the Tabernas Desert (Almeria, Spain).</title>
        <authorList>
            <person name="Molina-Menor E."/>
            <person name="Vidal-Verdu A."/>
            <person name="Calonge A."/>
            <person name="Satari L."/>
            <person name="Pereto Magraner J."/>
            <person name="Porcar Miralles M."/>
        </authorList>
    </citation>
    <scope>NUCLEOTIDE SEQUENCE [LARGE SCALE GENOMIC DNA]</scope>
    <source>
        <strain evidence="2 3">T6</strain>
    </source>
</reference>
<gene>
    <name evidence="2" type="ORF">JMJ55_25765</name>
</gene>
<dbReference type="Pfam" id="PF03886">
    <property type="entry name" value="ABC_trans_aux"/>
    <property type="match status" value="1"/>
</dbReference>
<dbReference type="InterPro" id="IPR005586">
    <property type="entry name" value="ABC_trans_aux"/>
</dbReference>
<sequence length="220" mass="23288">MIRRRAVLLTPLLAGCSVLPERPYRETQRFALAPERPQRAQPPRGAPVLLIRSLRAAPGLEGRGLRSLGTDGRITTTYWQEWAAPPAELVEEALRRWLIASGRFAAVTQPGSRLRADLVLEAELIRLEASPAAGQGRAALSVLLLAEPGSGPGEARILGQFVADGVAPLPGDAPPEAAASAMAAALAAALADLEARLVRILPVRREGPVSRLAPAGRPPR</sequence>